<evidence type="ECO:0000256" key="1">
    <source>
        <dbReference type="ARBA" id="ARBA00010797"/>
    </source>
</evidence>
<dbReference type="GO" id="GO:0005762">
    <property type="term" value="C:mitochondrial large ribosomal subunit"/>
    <property type="evidence" value="ECO:0007669"/>
    <property type="project" value="TreeGrafter"/>
</dbReference>
<dbReference type="GO" id="GO:0003735">
    <property type="term" value="F:structural constituent of ribosome"/>
    <property type="evidence" value="ECO:0007669"/>
    <property type="project" value="InterPro"/>
</dbReference>
<dbReference type="EMBL" id="HBIN01015799">
    <property type="protein sequence ID" value="CAE0441868.1"/>
    <property type="molecule type" value="Transcribed_RNA"/>
</dbReference>
<feature type="region of interest" description="Disordered" evidence="4">
    <location>
        <begin position="142"/>
        <end position="164"/>
    </location>
</feature>
<evidence type="ECO:0000256" key="2">
    <source>
        <dbReference type="ARBA" id="ARBA00022980"/>
    </source>
</evidence>
<sequence length="164" mass="18080">MAFSFSGVGLCSLALLKQSIPKGLNISGLGEFIISRPQFQLVNSVPVRFATKKAGGSTNNGRDSPGKRLGVKIYGGQFAKHGAIVVRQRGTPVHPGFNIGMGRDHTLFALTSGKVKFYSKEVKPGRIVKYVGIEPLPDWEFSPENPLKLPWKPKKHRRKNNKRN</sequence>
<organism evidence="5">
    <name type="scientific">Aplanochytrium stocchinoi</name>
    <dbReference type="NCBI Taxonomy" id="215587"/>
    <lineage>
        <taxon>Eukaryota</taxon>
        <taxon>Sar</taxon>
        <taxon>Stramenopiles</taxon>
        <taxon>Bigyra</taxon>
        <taxon>Labyrinthulomycetes</taxon>
        <taxon>Thraustochytrida</taxon>
        <taxon>Thraustochytriidae</taxon>
        <taxon>Aplanochytrium</taxon>
    </lineage>
</organism>
<proteinExistence type="inferred from homology"/>
<dbReference type="FunFam" id="2.40.50.100:FF:000060">
    <property type="entry name" value="Apicoplast ribosomal protein L27"/>
    <property type="match status" value="1"/>
</dbReference>
<gene>
    <name evidence="5" type="ORF">ASTO00021_LOCUS11985</name>
</gene>
<evidence type="ECO:0000256" key="3">
    <source>
        <dbReference type="ARBA" id="ARBA00023274"/>
    </source>
</evidence>
<keyword evidence="2" id="KW-0689">Ribosomal protein</keyword>
<dbReference type="PANTHER" id="PTHR15893:SF0">
    <property type="entry name" value="LARGE RIBOSOMAL SUBUNIT PROTEIN BL27M"/>
    <property type="match status" value="1"/>
</dbReference>
<dbReference type="NCBIfam" id="TIGR00062">
    <property type="entry name" value="L27"/>
    <property type="match status" value="1"/>
</dbReference>
<reference evidence="5" key="1">
    <citation type="submission" date="2021-01" db="EMBL/GenBank/DDBJ databases">
        <authorList>
            <person name="Corre E."/>
            <person name="Pelletier E."/>
            <person name="Niang G."/>
            <person name="Scheremetjew M."/>
            <person name="Finn R."/>
            <person name="Kale V."/>
            <person name="Holt S."/>
            <person name="Cochrane G."/>
            <person name="Meng A."/>
            <person name="Brown T."/>
            <person name="Cohen L."/>
        </authorList>
    </citation>
    <scope>NUCLEOTIDE SEQUENCE</scope>
    <source>
        <strain evidence="5">GSBS06</strain>
    </source>
</reference>
<dbReference type="Pfam" id="PF01016">
    <property type="entry name" value="Ribosomal_L27"/>
    <property type="match status" value="1"/>
</dbReference>
<name>A0A7S3PK05_9STRA</name>
<comment type="similarity">
    <text evidence="1">Belongs to the bacterial ribosomal protein bL27 family.</text>
</comment>
<dbReference type="Gene3D" id="2.40.50.100">
    <property type="match status" value="1"/>
</dbReference>
<dbReference type="PANTHER" id="PTHR15893">
    <property type="entry name" value="RIBOSOMAL PROTEIN L27"/>
    <property type="match status" value="1"/>
</dbReference>
<dbReference type="PRINTS" id="PR00063">
    <property type="entry name" value="RIBOSOMALL27"/>
</dbReference>
<dbReference type="GO" id="GO:0006412">
    <property type="term" value="P:translation"/>
    <property type="evidence" value="ECO:0007669"/>
    <property type="project" value="InterPro"/>
</dbReference>
<keyword evidence="3" id="KW-0687">Ribonucleoprotein</keyword>
<dbReference type="InterPro" id="IPR018261">
    <property type="entry name" value="Ribosomal_bL27_CS"/>
</dbReference>
<dbReference type="AlphaFoldDB" id="A0A7S3PK05"/>
<dbReference type="InterPro" id="IPR001684">
    <property type="entry name" value="Ribosomal_bL27"/>
</dbReference>
<feature type="compositionally biased region" description="Basic residues" evidence="4">
    <location>
        <begin position="151"/>
        <end position="164"/>
    </location>
</feature>
<evidence type="ECO:0000313" key="5">
    <source>
        <dbReference type="EMBL" id="CAE0441868.1"/>
    </source>
</evidence>
<dbReference type="PROSITE" id="PS00831">
    <property type="entry name" value="RIBOSOMAL_L27"/>
    <property type="match status" value="1"/>
</dbReference>
<evidence type="ECO:0000256" key="4">
    <source>
        <dbReference type="SAM" id="MobiDB-lite"/>
    </source>
</evidence>
<evidence type="ECO:0008006" key="6">
    <source>
        <dbReference type="Google" id="ProtNLM"/>
    </source>
</evidence>
<accession>A0A7S3PK05</accession>
<protein>
    <recommendedName>
        <fullName evidence="6">50S ribosomal protein L27, chloroplastic</fullName>
    </recommendedName>
</protein>
<dbReference type="SUPFAM" id="SSF110324">
    <property type="entry name" value="Ribosomal L27 protein-like"/>
    <property type="match status" value="1"/>
</dbReference>
<dbReference type="HAMAP" id="MF_00539">
    <property type="entry name" value="Ribosomal_bL27"/>
    <property type="match status" value="1"/>
</dbReference>